<feature type="compositionally biased region" description="Polar residues" evidence="1">
    <location>
        <begin position="83"/>
        <end position="97"/>
    </location>
</feature>
<dbReference type="VEuPathDB" id="TriTrypDB:Lsey_0245_0090"/>
<dbReference type="OMA" id="LPMCTPR"/>
<proteinExistence type="predicted"/>
<reference evidence="2 3" key="1">
    <citation type="journal article" date="2015" name="PLoS Pathog.">
        <title>Leptomonas seymouri: Adaptations to the Dixenous Life Cycle Analyzed by Genome Sequencing, Transcriptome Profiling and Co-infection with Leishmania donovani.</title>
        <authorList>
            <person name="Kraeva N."/>
            <person name="Butenko A."/>
            <person name="Hlavacova J."/>
            <person name="Kostygov A."/>
            <person name="Myskova J."/>
            <person name="Grybchuk D."/>
            <person name="Lestinova T."/>
            <person name="Votypka J."/>
            <person name="Volf P."/>
            <person name="Opperdoes F."/>
            <person name="Flegontov P."/>
            <person name="Lukes J."/>
            <person name="Yurchenko V."/>
        </authorList>
    </citation>
    <scope>NUCLEOTIDE SEQUENCE [LARGE SCALE GENOMIC DNA]</scope>
    <source>
        <strain evidence="2 3">ATCC 30220</strain>
    </source>
</reference>
<feature type="compositionally biased region" description="Low complexity" evidence="1">
    <location>
        <begin position="653"/>
        <end position="668"/>
    </location>
</feature>
<feature type="region of interest" description="Disordered" evidence="1">
    <location>
        <begin position="75"/>
        <end position="131"/>
    </location>
</feature>
<feature type="compositionally biased region" description="Polar residues" evidence="1">
    <location>
        <begin position="675"/>
        <end position="684"/>
    </location>
</feature>
<feature type="region of interest" description="Disordered" evidence="1">
    <location>
        <begin position="169"/>
        <end position="214"/>
    </location>
</feature>
<gene>
    <name evidence="2" type="ORF">ABL78_6342</name>
</gene>
<feature type="region of interest" description="Disordered" evidence="1">
    <location>
        <begin position="638"/>
        <end position="720"/>
    </location>
</feature>
<accession>A0A0N1HTW1</accession>
<dbReference type="OrthoDB" id="10555989at2759"/>
<name>A0A0N1HTW1_LEPSE</name>
<dbReference type="EMBL" id="LJSK01000245">
    <property type="protein sequence ID" value="KPI84610.1"/>
    <property type="molecule type" value="Genomic_DNA"/>
</dbReference>
<comment type="caution">
    <text evidence="2">The sequence shown here is derived from an EMBL/GenBank/DDBJ whole genome shotgun (WGS) entry which is preliminary data.</text>
</comment>
<feature type="compositionally biased region" description="Low complexity" evidence="1">
    <location>
        <begin position="117"/>
        <end position="129"/>
    </location>
</feature>
<keyword evidence="3" id="KW-1185">Reference proteome</keyword>
<dbReference type="AlphaFoldDB" id="A0A0N1HTW1"/>
<protein>
    <submittedName>
        <fullName evidence="2">Uncharacterized protein</fullName>
    </submittedName>
</protein>
<feature type="compositionally biased region" description="Low complexity" evidence="1">
    <location>
        <begin position="203"/>
        <end position="214"/>
    </location>
</feature>
<sequence length="720" mass="75845">MAATTPAGPASSVGPLPDFAGVYVAKPRQILIGPLVHLKHFLTAPTGSCFPNDAVVMPPPSLRYVVDCTSHPSDTPFMPGSATAASSTDSENRSSTVEALAEPTGLTLQPPSPQSETPATTTNTTAGTASSIPIEEVVERMHETAAAYIVQLRQRCVLSGMSTAGFATLKSSSPPQTASPLASSPSPPPKFVAVTSSAPSPMAEGTAQAPTAAATATTATAGGATAAGNRVHAVVASSKKRAMSDLHALAETTLGASHVLRCLISDAEDSLASTSVRETIQLIHSILQSTPDALIYIYSLNGKGTASALAALYLLEMDRVALSEVLLQRLPMCTPRMSCLLQLLERDSHPEAFDKLAYLRLYLAWRYPLSASILEAAVSTSMGNYATADRLVRLEWSLRRSRSDNLRSRESRYSSGALASDGAQPLSCMSSAKCNKDSDDDAYGSGCRGAGAGGAIGDISTSELSLCSSFVKDPGWLTERDESTIDSLYRALADSRVEASRDDVKRSYIEHRRSQELVLRQFLFHFRPSDFTTTPLRVAPYNCHSSSDSGCVTPTREIVKNLALPQFASPWASQRASTVPGCTVPHTMSAESYGSPEPTMQSVDSLLTPRETLVQICTHTPRSELRATLLAAPTAVPASTPTAKGAKVKRSSAVVRATTPRTGATTPKAKGRPSLTPTADTSPSKVRAKSIPTLNAGTPLPKAKVAPHSSPKGLKSSVLR</sequence>
<organism evidence="2 3">
    <name type="scientific">Leptomonas seymouri</name>
    <dbReference type="NCBI Taxonomy" id="5684"/>
    <lineage>
        <taxon>Eukaryota</taxon>
        <taxon>Discoba</taxon>
        <taxon>Euglenozoa</taxon>
        <taxon>Kinetoplastea</taxon>
        <taxon>Metakinetoplastina</taxon>
        <taxon>Trypanosomatida</taxon>
        <taxon>Trypanosomatidae</taxon>
        <taxon>Leishmaniinae</taxon>
        <taxon>Leptomonas</taxon>
    </lineage>
</organism>
<evidence type="ECO:0000256" key="1">
    <source>
        <dbReference type="SAM" id="MobiDB-lite"/>
    </source>
</evidence>
<dbReference type="Proteomes" id="UP000038009">
    <property type="component" value="Unassembled WGS sequence"/>
</dbReference>
<evidence type="ECO:0000313" key="2">
    <source>
        <dbReference type="EMBL" id="KPI84610.1"/>
    </source>
</evidence>
<evidence type="ECO:0000313" key="3">
    <source>
        <dbReference type="Proteomes" id="UP000038009"/>
    </source>
</evidence>
<feature type="compositionally biased region" description="Low complexity" evidence="1">
    <location>
        <begin position="171"/>
        <end position="184"/>
    </location>
</feature>